<evidence type="ECO:0000313" key="4">
    <source>
        <dbReference type="Proteomes" id="UP000053593"/>
    </source>
</evidence>
<feature type="region of interest" description="Disordered" evidence="2">
    <location>
        <begin position="33"/>
        <end position="65"/>
    </location>
</feature>
<dbReference type="HOGENOM" id="CLU_114615_2_0_1"/>
<feature type="non-terminal residue" evidence="3">
    <location>
        <position position="130"/>
    </location>
</feature>
<dbReference type="Proteomes" id="UP000053593">
    <property type="component" value="Unassembled WGS sequence"/>
</dbReference>
<reference evidence="3 4" key="1">
    <citation type="submission" date="2014-04" db="EMBL/GenBank/DDBJ databases">
        <title>Evolutionary Origins and Diversification of the Mycorrhizal Mutualists.</title>
        <authorList>
            <consortium name="DOE Joint Genome Institute"/>
            <consortium name="Mycorrhizal Genomics Consortium"/>
            <person name="Kohler A."/>
            <person name="Kuo A."/>
            <person name="Nagy L.G."/>
            <person name="Floudas D."/>
            <person name="Copeland A."/>
            <person name="Barry K.W."/>
            <person name="Cichocki N."/>
            <person name="Veneault-Fourrey C."/>
            <person name="LaButti K."/>
            <person name="Lindquist E.A."/>
            <person name="Lipzen A."/>
            <person name="Lundell T."/>
            <person name="Morin E."/>
            <person name="Murat C."/>
            <person name="Riley R."/>
            <person name="Ohm R."/>
            <person name="Sun H."/>
            <person name="Tunlid A."/>
            <person name="Henrissat B."/>
            <person name="Grigoriev I.V."/>
            <person name="Hibbett D.S."/>
            <person name="Martin F."/>
        </authorList>
    </citation>
    <scope>NUCLEOTIDE SEQUENCE [LARGE SCALE GENOMIC DNA]</scope>
    <source>
        <strain evidence="3 4">FD-317 M1</strain>
    </source>
</reference>
<accession>A0A0D0BH73</accession>
<feature type="coiled-coil region" evidence="1">
    <location>
        <begin position="75"/>
        <end position="102"/>
    </location>
</feature>
<feature type="region of interest" description="Disordered" evidence="2">
    <location>
        <begin position="103"/>
        <end position="130"/>
    </location>
</feature>
<feature type="non-terminal residue" evidence="3">
    <location>
        <position position="1"/>
    </location>
</feature>
<evidence type="ECO:0000256" key="1">
    <source>
        <dbReference type="SAM" id="Coils"/>
    </source>
</evidence>
<gene>
    <name evidence="3" type="ORF">GYMLUDRAFT_129670</name>
</gene>
<sequence>LKKIEKKIIKEGKAEDATVSHALKDLAKLEKASNKATKALDKSQHALEKSHKEEHKATKNLNKATHKHDLAVAAIANAEKDLEARKAETARLQNEVAKKKEEVNGVLDSQRKHNSLRETRLAEIHHARAG</sequence>
<dbReference type="AlphaFoldDB" id="A0A0D0BH73"/>
<keyword evidence="4" id="KW-1185">Reference proteome</keyword>
<dbReference type="OrthoDB" id="3364747at2759"/>
<keyword evidence="1" id="KW-0175">Coiled coil</keyword>
<name>A0A0D0BH73_9AGAR</name>
<feature type="compositionally biased region" description="Basic and acidic residues" evidence="2">
    <location>
        <begin position="33"/>
        <end position="57"/>
    </location>
</feature>
<organism evidence="3 4">
    <name type="scientific">Collybiopsis luxurians FD-317 M1</name>
    <dbReference type="NCBI Taxonomy" id="944289"/>
    <lineage>
        <taxon>Eukaryota</taxon>
        <taxon>Fungi</taxon>
        <taxon>Dikarya</taxon>
        <taxon>Basidiomycota</taxon>
        <taxon>Agaricomycotina</taxon>
        <taxon>Agaricomycetes</taxon>
        <taxon>Agaricomycetidae</taxon>
        <taxon>Agaricales</taxon>
        <taxon>Marasmiineae</taxon>
        <taxon>Omphalotaceae</taxon>
        <taxon>Collybiopsis</taxon>
        <taxon>Collybiopsis luxurians</taxon>
    </lineage>
</organism>
<protein>
    <submittedName>
        <fullName evidence="3">Uncharacterized protein</fullName>
    </submittedName>
</protein>
<proteinExistence type="predicted"/>
<evidence type="ECO:0000256" key="2">
    <source>
        <dbReference type="SAM" id="MobiDB-lite"/>
    </source>
</evidence>
<evidence type="ECO:0000313" key="3">
    <source>
        <dbReference type="EMBL" id="KIK63345.1"/>
    </source>
</evidence>
<dbReference type="EMBL" id="KN834764">
    <property type="protein sequence ID" value="KIK63345.1"/>
    <property type="molecule type" value="Genomic_DNA"/>
</dbReference>